<reference evidence="3" key="1">
    <citation type="submission" date="2016-10" db="EMBL/GenBank/DDBJ databases">
        <title>Sequence of Gallionella enrichment culture.</title>
        <authorList>
            <person name="Poehlein A."/>
            <person name="Muehling M."/>
            <person name="Daniel R."/>
        </authorList>
    </citation>
    <scope>NUCLEOTIDE SEQUENCE</scope>
</reference>
<dbReference type="InterPro" id="IPR024181">
    <property type="entry name" value="Chemotax_regulator_CheV"/>
</dbReference>
<dbReference type="AlphaFoldDB" id="A0A1J5RZ31"/>
<dbReference type="Pfam" id="PF00072">
    <property type="entry name" value="Response_reg"/>
    <property type="match status" value="1"/>
</dbReference>
<dbReference type="Gene3D" id="3.40.50.2300">
    <property type="match status" value="1"/>
</dbReference>
<dbReference type="SMART" id="SM00260">
    <property type="entry name" value="CheW"/>
    <property type="match status" value="1"/>
</dbReference>
<accession>A0A1J5RZ31</accession>
<evidence type="ECO:0000259" key="1">
    <source>
        <dbReference type="PROSITE" id="PS50110"/>
    </source>
</evidence>
<dbReference type="InterPro" id="IPR011006">
    <property type="entry name" value="CheY-like_superfamily"/>
</dbReference>
<dbReference type="SUPFAM" id="SSF52172">
    <property type="entry name" value="CheY-like"/>
    <property type="match status" value="1"/>
</dbReference>
<dbReference type="PROSITE" id="PS50851">
    <property type="entry name" value="CHEW"/>
    <property type="match status" value="1"/>
</dbReference>
<dbReference type="SUPFAM" id="SSF50341">
    <property type="entry name" value="CheW-like"/>
    <property type="match status" value="1"/>
</dbReference>
<dbReference type="InterPro" id="IPR002545">
    <property type="entry name" value="CheW-lke_dom"/>
</dbReference>
<dbReference type="Pfam" id="PF01584">
    <property type="entry name" value="CheW"/>
    <property type="match status" value="1"/>
</dbReference>
<dbReference type="InterPro" id="IPR036061">
    <property type="entry name" value="CheW-like_dom_sf"/>
</dbReference>
<feature type="domain" description="CheW-like" evidence="2">
    <location>
        <begin position="19"/>
        <end position="165"/>
    </location>
</feature>
<gene>
    <name evidence="3" type="primary">cheV_7</name>
    <name evidence="3" type="ORF">GALL_207090</name>
</gene>
<name>A0A1J5RZ31_9ZZZZ</name>
<dbReference type="SMART" id="SM00448">
    <property type="entry name" value="REC"/>
    <property type="match status" value="1"/>
</dbReference>
<protein>
    <submittedName>
        <fullName evidence="3">Chemotaxis protein CheV</fullName>
    </submittedName>
</protein>
<dbReference type="InterPro" id="IPR001789">
    <property type="entry name" value="Sig_transdc_resp-reg_receiver"/>
</dbReference>
<dbReference type="GO" id="GO:0000160">
    <property type="term" value="P:phosphorelay signal transduction system"/>
    <property type="evidence" value="ECO:0007669"/>
    <property type="project" value="InterPro"/>
</dbReference>
<dbReference type="EMBL" id="MLJW01000135">
    <property type="protein sequence ID" value="OIQ97308.1"/>
    <property type="molecule type" value="Genomic_DNA"/>
</dbReference>
<feature type="domain" description="Response regulatory" evidence="1">
    <location>
        <begin position="184"/>
        <end position="313"/>
    </location>
</feature>
<dbReference type="PANTHER" id="PTHR47233:SF4">
    <property type="entry name" value="CHEMOTAXIS SIGNAL TRANSDUCTION PROTEIN"/>
    <property type="match status" value="1"/>
</dbReference>
<proteinExistence type="predicted"/>
<organism evidence="3">
    <name type="scientific">mine drainage metagenome</name>
    <dbReference type="NCBI Taxonomy" id="410659"/>
    <lineage>
        <taxon>unclassified sequences</taxon>
        <taxon>metagenomes</taxon>
        <taxon>ecological metagenomes</taxon>
    </lineage>
</organism>
<dbReference type="Gene3D" id="2.30.30.40">
    <property type="entry name" value="SH3 Domains"/>
    <property type="match status" value="1"/>
</dbReference>
<dbReference type="PIRSF" id="PIRSF002867">
    <property type="entry name" value="CheV"/>
    <property type="match status" value="1"/>
</dbReference>
<evidence type="ECO:0000259" key="2">
    <source>
        <dbReference type="PROSITE" id="PS50851"/>
    </source>
</evidence>
<dbReference type="PROSITE" id="PS50110">
    <property type="entry name" value="RESPONSE_REGULATORY"/>
    <property type="match status" value="1"/>
</dbReference>
<comment type="caution">
    <text evidence="3">The sequence shown here is derived from an EMBL/GenBank/DDBJ whole genome shotgun (WGS) entry which is preliminary data.</text>
</comment>
<sequence length="319" mass="35091">MSDMLRNIDARTRLAGTNKLEILLFALGVDSRTGRRETFGINVFKVREVMRTPVITAAPEMSSAVKGMVSLRGVLVPVVDLAEYIGMPSETPRDIMIVTEYNGHTQGFLVEGVDTILRLDWSQMRVPPEMMTSNLGGLVTAVTELPDGRLVMMLDVERVLAETTKYDDGFMYKDLKPIADGDVTVFFADDSSVARSQITRTLDALGIKHVGAINGRAAWEELQKVATHATSSGKAVKDLVQLVLTDVEMPEMDGYILTKNIKSDPRFAGIPVVMHSSLSGNSNQQLGLSVGVDEYVPKFEPQRLAETLTRLIHLKPLEV</sequence>
<dbReference type="GO" id="GO:0006935">
    <property type="term" value="P:chemotaxis"/>
    <property type="evidence" value="ECO:0007669"/>
    <property type="project" value="InterPro"/>
</dbReference>
<evidence type="ECO:0000313" key="3">
    <source>
        <dbReference type="EMBL" id="OIQ97308.1"/>
    </source>
</evidence>
<dbReference type="Gene3D" id="2.40.50.180">
    <property type="entry name" value="CheA-289, Domain 4"/>
    <property type="match status" value="1"/>
</dbReference>
<dbReference type="PANTHER" id="PTHR47233">
    <property type="entry name" value="CHEMOTAXIS PROTEIN CHEV"/>
    <property type="match status" value="1"/>
</dbReference>